<feature type="repeat" description="ANK" evidence="1">
    <location>
        <begin position="52"/>
        <end position="84"/>
    </location>
</feature>
<feature type="repeat" description="ANK" evidence="1">
    <location>
        <begin position="449"/>
        <end position="481"/>
    </location>
</feature>
<dbReference type="PANTHER" id="PTHR24127">
    <property type="entry name" value="ANKYRIN REPEAT AND EF-HAND DOMAIN-CONTAINING PROTEIN 1"/>
    <property type="match status" value="1"/>
</dbReference>
<keyword evidence="4" id="KW-1185">Reference proteome</keyword>
<dbReference type="PROSITE" id="PS50088">
    <property type="entry name" value="ANK_REPEAT"/>
    <property type="match status" value="6"/>
</dbReference>
<keyword evidence="1" id="KW-0040">ANK repeat</keyword>
<proteinExistence type="predicted"/>
<dbReference type="PANTHER" id="PTHR24127:SF1">
    <property type="entry name" value="ANKYRIN REPEAT AND EF-HAND DOMAIN-CONTAINING PROTEIN 1"/>
    <property type="match status" value="1"/>
</dbReference>
<dbReference type="Pfam" id="PF00023">
    <property type="entry name" value="Ank"/>
    <property type="match status" value="1"/>
</dbReference>
<name>A0AA88P2V9_TACVA</name>
<gene>
    <name evidence="3" type="ORF">Q7C36_002978</name>
</gene>
<reference evidence="3" key="1">
    <citation type="submission" date="2023-08" db="EMBL/GenBank/DDBJ databases">
        <title>Pelteobagrus vachellii genome.</title>
        <authorList>
            <person name="Liu H."/>
        </authorList>
    </citation>
    <scope>NUCLEOTIDE SEQUENCE</scope>
    <source>
        <strain evidence="3">PRFRI_2022a</strain>
        <tissue evidence="3">Muscle</tissue>
    </source>
</reference>
<dbReference type="Pfam" id="PF12796">
    <property type="entry name" value="Ank_2"/>
    <property type="match status" value="3"/>
</dbReference>
<dbReference type="SUPFAM" id="SSF48403">
    <property type="entry name" value="Ankyrin repeat"/>
    <property type="match status" value="2"/>
</dbReference>
<dbReference type="InterPro" id="IPR052801">
    <property type="entry name" value="Ankyrin-EF-hand"/>
</dbReference>
<evidence type="ECO:0008006" key="5">
    <source>
        <dbReference type="Google" id="ProtNLM"/>
    </source>
</evidence>
<feature type="repeat" description="ANK" evidence="1">
    <location>
        <begin position="19"/>
        <end position="51"/>
    </location>
</feature>
<feature type="compositionally biased region" description="Polar residues" evidence="2">
    <location>
        <begin position="793"/>
        <end position="823"/>
    </location>
</feature>
<comment type="caution">
    <text evidence="3">The sequence shown here is derived from an EMBL/GenBank/DDBJ whole genome shotgun (WGS) entry which is preliminary data.</text>
</comment>
<feature type="compositionally biased region" description="Basic residues" evidence="2">
    <location>
        <begin position="337"/>
        <end position="354"/>
    </location>
</feature>
<dbReference type="Gene3D" id="1.25.40.20">
    <property type="entry name" value="Ankyrin repeat-containing domain"/>
    <property type="match status" value="3"/>
</dbReference>
<feature type="region of interest" description="Disordered" evidence="2">
    <location>
        <begin position="788"/>
        <end position="823"/>
    </location>
</feature>
<feature type="region of interest" description="Disordered" evidence="2">
    <location>
        <begin position="579"/>
        <end position="609"/>
    </location>
</feature>
<evidence type="ECO:0000313" key="4">
    <source>
        <dbReference type="Proteomes" id="UP001187315"/>
    </source>
</evidence>
<dbReference type="SUPFAM" id="SSF47473">
    <property type="entry name" value="EF-hand"/>
    <property type="match status" value="1"/>
</dbReference>
<evidence type="ECO:0000256" key="1">
    <source>
        <dbReference type="PROSITE-ProRule" id="PRU00023"/>
    </source>
</evidence>
<dbReference type="SMART" id="SM00248">
    <property type="entry name" value="ANK"/>
    <property type="match status" value="9"/>
</dbReference>
<feature type="repeat" description="ANK" evidence="1">
    <location>
        <begin position="172"/>
        <end position="204"/>
    </location>
</feature>
<dbReference type="PROSITE" id="PS50297">
    <property type="entry name" value="ANK_REP_REGION"/>
    <property type="match status" value="6"/>
</dbReference>
<dbReference type="InterPro" id="IPR011992">
    <property type="entry name" value="EF-hand-dom_pair"/>
</dbReference>
<dbReference type="Proteomes" id="UP001187315">
    <property type="component" value="Unassembled WGS sequence"/>
</dbReference>
<feature type="repeat" description="ANK" evidence="1">
    <location>
        <begin position="482"/>
        <end position="514"/>
    </location>
</feature>
<dbReference type="InterPro" id="IPR036770">
    <property type="entry name" value="Ankyrin_rpt-contain_sf"/>
</dbReference>
<evidence type="ECO:0000313" key="3">
    <source>
        <dbReference type="EMBL" id="KAK2863824.1"/>
    </source>
</evidence>
<dbReference type="PRINTS" id="PR01415">
    <property type="entry name" value="ANKYRIN"/>
</dbReference>
<feature type="region of interest" description="Disordered" evidence="2">
    <location>
        <begin position="335"/>
        <end position="357"/>
    </location>
</feature>
<accession>A0AA88P2V9</accession>
<evidence type="ECO:0000256" key="2">
    <source>
        <dbReference type="SAM" id="MobiDB-lite"/>
    </source>
</evidence>
<organism evidence="3 4">
    <name type="scientific">Tachysurus vachellii</name>
    <name type="common">Darkbarbel catfish</name>
    <name type="synonym">Pelteobagrus vachellii</name>
    <dbReference type="NCBI Taxonomy" id="175792"/>
    <lineage>
        <taxon>Eukaryota</taxon>
        <taxon>Metazoa</taxon>
        <taxon>Chordata</taxon>
        <taxon>Craniata</taxon>
        <taxon>Vertebrata</taxon>
        <taxon>Euteleostomi</taxon>
        <taxon>Actinopterygii</taxon>
        <taxon>Neopterygii</taxon>
        <taxon>Teleostei</taxon>
        <taxon>Ostariophysi</taxon>
        <taxon>Siluriformes</taxon>
        <taxon>Bagridae</taxon>
        <taxon>Tachysurus</taxon>
    </lineage>
</organism>
<protein>
    <recommendedName>
        <fullName evidence="5">Ankyrin repeat and EF-hand domain-containing protein 1</fullName>
    </recommendedName>
</protein>
<dbReference type="InterPro" id="IPR002110">
    <property type="entry name" value="Ankyrin_rpt"/>
</dbReference>
<sequence length="823" mass="92615">MKLLRAGVHDLVNITEPREGKGVLHVAAVANDTDMIEFLTLHGARPDVQDRHGRTPVMLAAELGHDRVVALLADKHADMKLTDIEGKGVLFYCLCPTKRHTRCLQVALNNMADVNNVSHAGMPLFLQACENARECEGMCLSLLEKGADPNSVNQILQVLSAYVADMGAMTAEGNTALHYAARGGFADCCRFLAQRGCNPKQKNMEGLLPRQIAKDLDHKAAVKELKKAERLNGKLLKSSTNESWALRLYDWSHENEAELRKAFGFVSHGINHLEMVTLENFLSVLQDLQVPIDGEKVQKVLLVHDKRRQGLININDFFKGLRYLPRIFVMTSNELKKTKKKSSKSGKGKKKSKSNHPMPICIVPPENAYCRDERGPPLFMIEKYQLVTDTNRFDQDHPPSHPIEDDSAWYTEQPEKTYININYCVKTGDTESLKMAFSQKVPVDVKDRFYKTPLMTACASGNYEVAKFLLNLRADVNAYDQFGWTPLHHACHAGQLDIIKLLVEAGADVNSPTFSGATPLMRAIESSRPCCVEYLIKSGATVTAENKSEQSCLDIARAYADLRIVEMLQAKTAILRKPKDQKKDKAIKPQAKPRPITSTSIKEKQGAVPTPQASEYFATSTGKTEAQANSVIIHSTQITSGALKKVDISFVPKTVWGKYLTTSQLLEKKEKRRQRFTYEVDFDDFRMPFTKNVEKKVLALSRRPICMLLLPREHCLYYHCLTSQKKEYAKQVRGFLPLQRPKDRAKVEGRQIGLQVTQTYWRGTLCFHGNAQVKVHKDNQRVSIEEEAAVKPRSTSRSRLQSGRLLNSAHHQLSRSPCRTYTS</sequence>
<dbReference type="EMBL" id="JAVHJS010000003">
    <property type="protein sequence ID" value="KAK2863824.1"/>
    <property type="molecule type" value="Genomic_DNA"/>
</dbReference>
<dbReference type="AlphaFoldDB" id="A0AA88P2V9"/>
<feature type="repeat" description="ANK" evidence="1">
    <location>
        <begin position="515"/>
        <end position="547"/>
    </location>
</feature>